<name>A0A2P2QWM8_RHIMU</name>
<reference evidence="1" key="1">
    <citation type="submission" date="2018-02" db="EMBL/GenBank/DDBJ databases">
        <title>Rhizophora mucronata_Transcriptome.</title>
        <authorList>
            <person name="Meera S.P."/>
            <person name="Sreeshan A."/>
            <person name="Augustine A."/>
        </authorList>
    </citation>
    <scope>NUCLEOTIDE SEQUENCE</scope>
    <source>
        <tissue evidence="1">Leaf</tissue>
    </source>
</reference>
<organism evidence="1">
    <name type="scientific">Rhizophora mucronata</name>
    <name type="common">Asiatic mangrove</name>
    <dbReference type="NCBI Taxonomy" id="61149"/>
    <lineage>
        <taxon>Eukaryota</taxon>
        <taxon>Viridiplantae</taxon>
        <taxon>Streptophyta</taxon>
        <taxon>Embryophyta</taxon>
        <taxon>Tracheophyta</taxon>
        <taxon>Spermatophyta</taxon>
        <taxon>Magnoliopsida</taxon>
        <taxon>eudicotyledons</taxon>
        <taxon>Gunneridae</taxon>
        <taxon>Pentapetalae</taxon>
        <taxon>rosids</taxon>
        <taxon>fabids</taxon>
        <taxon>Malpighiales</taxon>
        <taxon>Rhizophoraceae</taxon>
        <taxon>Rhizophora</taxon>
    </lineage>
</organism>
<dbReference type="AlphaFoldDB" id="A0A2P2QWM8"/>
<sequence>MITRKSETHNLPTFSSEANFFLWECHQFEPLNPADSITGSL</sequence>
<accession>A0A2P2QWM8</accession>
<evidence type="ECO:0000313" key="1">
    <source>
        <dbReference type="EMBL" id="MBX71410.1"/>
    </source>
</evidence>
<dbReference type="EMBL" id="GGEC01090926">
    <property type="protein sequence ID" value="MBX71410.1"/>
    <property type="molecule type" value="Transcribed_RNA"/>
</dbReference>
<proteinExistence type="predicted"/>
<protein>
    <submittedName>
        <fullName evidence="1">Uncharacterized protein</fullName>
    </submittedName>
</protein>